<accession>A0A3R7L5X2</accession>
<dbReference type="InterPro" id="IPR032675">
    <property type="entry name" value="LRR_dom_sf"/>
</dbReference>
<organism evidence="4 5">
    <name type="scientific">Trypanosoma conorhini</name>
    <dbReference type="NCBI Taxonomy" id="83891"/>
    <lineage>
        <taxon>Eukaryota</taxon>
        <taxon>Discoba</taxon>
        <taxon>Euglenozoa</taxon>
        <taxon>Kinetoplastea</taxon>
        <taxon>Metakinetoplastina</taxon>
        <taxon>Trypanosomatida</taxon>
        <taxon>Trypanosomatidae</taxon>
        <taxon>Trypanosoma</taxon>
    </lineage>
</organism>
<dbReference type="SUPFAM" id="SSF52058">
    <property type="entry name" value="L domain-like"/>
    <property type="match status" value="2"/>
</dbReference>
<dbReference type="PANTHER" id="PTHR46652:SF3">
    <property type="entry name" value="LEUCINE-RICH REPEAT-CONTAINING PROTEIN 9"/>
    <property type="match status" value="1"/>
</dbReference>
<dbReference type="Gene3D" id="3.80.10.10">
    <property type="entry name" value="Ribonuclease Inhibitor"/>
    <property type="match status" value="2"/>
</dbReference>
<dbReference type="Pfam" id="PF13516">
    <property type="entry name" value="LRR_6"/>
    <property type="match status" value="1"/>
</dbReference>
<keyword evidence="5" id="KW-1185">Reference proteome</keyword>
<dbReference type="InterPro" id="IPR001611">
    <property type="entry name" value="Leu-rich_rpt"/>
</dbReference>
<dbReference type="OrthoDB" id="263256at2759"/>
<feature type="region of interest" description="Disordered" evidence="3">
    <location>
        <begin position="350"/>
        <end position="371"/>
    </location>
</feature>
<reference evidence="4 5" key="1">
    <citation type="journal article" date="2018" name="BMC Genomics">
        <title>Genomic comparison of Trypanosoma conorhini and Trypanosoma rangeli to Trypanosoma cruzi strains of high and low virulence.</title>
        <authorList>
            <person name="Bradwell K.R."/>
            <person name="Koparde V.N."/>
            <person name="Matveyev A.V."/>
            <person name="Serrano M.G."/>
            <person name="Alves J.M."/>
            <person name="Parikh H."/>
            <person name="Huang B."/>
            <person name="Lee V."/>
            <person name="Espinosa-Alvarez O."/>
            <person name="Ortiz P.A."/>
            <person name="Costa-Martins A.G."/>
            <person name="Teixeira M.M."/>
            <person name="Buck G.A."/>
        </authorList>
    </citation>
    <scope>NUCLEOTIDE SEQUENCE [LARGE SCALE GENOMIC DNA]</scope>
    <source>
        <strain evidence="4 5">025E</strain>
    </source>
</reference>
<dbReference type="InterPro" id="IPR006553">
    <property type="entry name" value="Leu-rich_rpt_Cys-con_subtyp"/>
</dbReference>
<dbReference type="InterPro" id="IPR050836">
    <property type="entry name" value="SDS22/Internalin_LRR"/>
</dbReference>
<proteinExistence type="predicted"/>
<dbReference type="SMART" id="SM00367">
    <property type="entry name" value="LRR_CC"/>
    <property type="match status" value="5"/>
</dbReference>
<gene>
    <name evidence="4" type="ORF">Tco025E_05029</name>
</gene>
<name>A0A3R7L5X2_9TRYP</name>
<dbReference type="RefSeq" id="XP_029227947.1">
    <property type="nucleotide sequence ID" value="XM_029371933.1"/>
</dbReference>
<dbReference type="PANTHER" id="PTHR46652">
    <property type="entry name" value="LEUCINE-RICH REPEAT AND IQ DOMAIN-CONTAINING PROTEIN 1-RELATED"/>
    <property type="match status" value="1"/>
</dbReference>
<evidence type="ECO:0000313" key="5">
    <source>
        <dbReference type="Proteomes" id="UP000284403"/>
    </source>
</evidence>
<protein>
    <submittedName>
        <fullName evidence="4">Putative leucine-rich repeat protein (LRRP)</fullName>
    </submittedName>
</protein>
<feature type="region of interest" description="Disordered" evidence="3">
    <location>
        <begin position="313"/>
        <end position="335"/>
    </location>
</feature>
<dbReference type="EMBL" id="MKKU01000281">
    <property type="protein sequence ID" value="RNF16832.1"/>
    <property type="molecule type" value="Genomic_DNA"/>
</dbReference>
<evidence type="ECO:0000313" key="4">
    <source>
        <dbReference type="EMBL" id="RNF16832.1"/>
    </source>
</evidence>
<dbReference type="AlphaFoldDB" id="A0A3R7L5X2"/>
<dbReference type="GeneID" id="40318640"/>
<evidence type="ECO:0000256" key="1">
    <source>
        <dbReference type="ARBA" id="ARBA00022614"/>
    </source>
</evidence>
<feature type="compositionally biased region" description="Polar residues" evidence="3">
    <location>
        <begin position="359"/>
        <end position="370"/>
    </location>
</feature>
<keyword evidence="2" id="KW-0677">Repeat</keyword>
<dbReference type="Proteomes" id="UP000284403">
    <property type="component" value="Unassembled WGS sequence"/>
</dbReference>
<comment type="caution">
    <text evidence="4">The sequence shown here is derived from an EMBL/GenBank/DDBJ whole genome shotgun (WGS) entry which is preliminary data.</text>
</comment>
<keyword evidence="1" id="KW-0433">Leucine-rich repeat</keyword>
<evidence type="ECO:0000256" key="3">
    <source>
        <dbReference type="SAM" id="MobiDB-lite"/>
    </source>
</evidence>
<sequence length="874" mass="96979">MPFASSAAAWQQQQKQQREIDFNAVLAYCCRPAPYALACASPWFRRRMEQLNWVSLVAKTIPAHYPELLDTTVATLIRGDGTVFRDGVALPHRYRLRTASGHDHHNAMLLDELWRKGLLAGHDTEAVLYFNGPTNDVLLLEDMRSVCHVFLSHDASPPTEHLLYWLARPRREEDWRRDTNHRVPLAVDEMTWDITEEPPPCSAELDTAWASSRARGLALHLTEHHLPWLAAFLVTELPPLQELYLSLDEGRMPAPREMWWWIKSMLAGRPALRVLCFLPRPALVLGPPRKQLDDYDVLAPYVEEMDFVRPDAGGPCSLQKGPSRNPGHSVLSFTNANTHGEERGRLVTESPFATPPSAAVQSSGDSNLLTPTEEEYNKPRLLDATDVEGLEQLGSLEVLYMCPSATGSLPFIAQQPTKMKELYLLSNAALQTTGVHGLESLPELEVLWIEGTSIRKLSSLCFSTTLRELHVALDFAFATSVLEGIEHIPTLEVLHLERVTVDALSFVGGCVSLRELVLQACRISFIKALRGVERAPLERVSLAHTNGIRDVTFLSSCKRLRELLLTRCNGISTASIAGLETLPRLEVLALEFTRVDSTKLMGASPSLRHLRLNNCKRVLRGSIVNLDCCATLQCLSLRDTNVINVEALYGSRSLVEIDLSHCKHLEQNGVEGVVRIPTLKVLCLSHTPITSVTFLGGSTSLGELHIDNCPNITNEGLRGIEKIPTLRVLSMISCQASEIGFLGTSPCLEELHIASMERLRTSGLRKLEAASHLRHLNMAFCGVDSVSCLVHGCVNLQYLNLRGCQRLATEGLRGLEELPTLTDLVLDDLDLVTDINRLAYSASLRRLSAVRCTSLTLGGVHNLLLRTLPISLRL</sequence>
<evidence type="ECO:0000256" key="2">
    <source>
        <dbReference type="ARBA" id="ARBA00022737"/>
    </source>
</evidence>